<accession>A0A9P4LFS3</accession>
<evidence type="ECO:0000313" key="3">
    <source>
        <dbReference type="Proteomes" id="UP000799777"/>
    </source>
</evidence>
<dbReference type="OrthoDB" id="185373at2759"/>
<evidence type="ECO:0000256" key="1">
    <source>
        <dbReference type="SAM" id="MobiDB-lite"/>
    </source>
</evidence>
<organism evidence="2 3">
    <name type="scientific">Setomelanomma holmii</name>
    <dbReference type="NCBI Taxonomy" id="210430"/>
    <lineage>
        <taxon>Eukaryota</taxon>
        <taxon>Fungi</taxon>
        <taxon>Dikarya</taxon>
        <taxon>Ascomycota</taxon>
        <taxon>Pezizomycotina</taxon>
        <taxon>Dothideomycetes</taxon>
        <taxon>Pleosporomycetidae</taxon>
        <taxon>Pleosporales</taxon>
        <taxon>Pleosporineae</taxon>
        <taxon>Phaeosphaeriaceae</taxon>
        <taxon>Setomelanomma</taxon>
    </lineage>
</organism>
<evidence type="ECO:0000313" key="2">
    <source>
        <dbReference type="EMBL" id="KAF2023508.1"/>
    </source>
</evidence>
<protein>
    <submittedName>
        <fullName evidence="2">Uncharacterized protein</fullName>
    </submittedName>
</protein>
<gene>
    <name evidence="2" type="ORF">EK21DRAFT_105259</name>
</gene>
<proteinExistence type="predicted"/>
<feature type="compositionally biased region" description="Basic and acidic residues" evidence="1">
    <location>
        <begin position="755"/>
        <end position="769"/>
    </location>
</feature>
<name>A0A9P4LFS3_9PLEO</name>
<reference evidence="2" key="1">
    <citation type="journal article" date="2020" name="Stud. Mycol.">
        <title>101 Dothideomycetes genomes: a test case for predicting lifestyles and emergence of pathogens.</title>
        <authorList>
            <person name="Haridas S."/>
            <person name="Albert R."/>
            <person name="Binder M."/>
            <person name="Bloem J."/>
            <person name="Labutti K."/>
            <person name="Salamov A."/>
            <person name="Andreopoulos B."/>
            <person name="Baker S."/>
            <person name="Barry K."/>
            <person name="Bills G."/>
            <person name="Bluhm B."/>
            <person name="Cannon C."/>
            <person name="Castanera R."/>
            <person name="Culley D."/>
            <person name="Daum C."/>
            <person name="Ezra D."/>
            <person name="Gonzalez J."/>
            <person name="Henrissat B."/>
            <person name="Kuo A."/>
            <person name="Liang C."/>
            <person name="Lipzen A."/>
            <person name="Lutzoni F."/>
            <person name="Magnuson J."/>
            <person name="Mondo S."/>
            <person name="Nolan M."/>
            <person name="Ohm R."/>
            <person name="Pangilinan J."/>
            <person name="Park H.-J."/>
            <person name="Ramirez L."/>
            <person name="Alfaro M."/>
            <person name="Sun H."/>
            <person name="Tritt A."/>
            <person name="Yoshinaga Y."/>
            <person name="Zwiers L.-H."/>
            <person name="Turgeon B."/>
            <person name="Goodwin S."/>
            <person name="Spatafora J."/>
            <person name="Crous P."/>
            <person name="Grigoriev I."/>
        </authorList>
    </citation>
    <scope>NUCLEOTIDE SEQUENCE</scope>
    <source>
        <strain evidence="2">CBS 110217</strain>
    </source>
</reference>
<dbReference type="Proteomes" id="UP000799777">
    <property type="component" value="Unassembled WGS sequence"/>
</dbReference>
<feature type="region of interest" description="Disordered" evidence="1">
    <location>
        <begin position="49"/>
        <end position="76"/>
    </location>
</feature>
<feature type="region of interest" description="Disordered" evidence="1">
    <location>
        <begin position="755"/>
        <end position="775"/>
    </location>
</feature>
<comment type="caution">
    <text evidence="2">The sequence shown here is derived from an EMBL/GenBank/DDBJ whole genome shotgun (WGS) entry which is preliminary data.</text>
</comment>
<dbReference type="AlphaFoldDB" id="A0A9P4LFS3"/>
<sequence>MHQLSRTSLASLICPSAPFLAPRLLRTSIPVAFHATQCSSSHGQQHACYATKSREKGPPRKLTFSPQKKARGSKASAVDNEINALRRKLQRACEFRDAQQMMDIYPSLLEANALNRHDTRRIAQALHTRARLTSKSTDIFPFIQQLVSDLRRGALEPHPYAFVHLLGIYKDCKRFNEGYELWQWLVQQDETFVSQAAYGAAIELMAYGGMSSLPELEDLYNEGVKRFPGTFAEYHLSPDAIVPNRSQPTLTLGIPTVLLQGILTARMLARDWKKSYLALDTILRLYPTQTPPRFFELFMTERPLSEAYTAFMMACRAGTTLSAFQVTGLLTKLRAAMDTTSSMAERLMLLRAVANALYGYQQAGGQLESIHVGIFIHCFENLLPEQTPGKDFQGEAAVLRNLVVVAAHEILSGLLQAGLSPQIHPFEALISIAGKLRVPNLLSTTLQDLTTAQINLGPIGTRSALTSAGLVKDAGLVEQVWSGIVDNANTEGSQLAIEDWLTFAKACRRSGMAKYFQEQLLKMSHTTTAGLEQHLAYQIGVTEKASKPRSFEYMTAEALSAELDGVKQQMKNVEAVVMSGSALDLRQSAFYMHLDPATTSLSSLENLRFVYDQYTTDPHQPAPPPPPADDSPIKPVLSSIGIPLEELRFMNWLTVLEMMNSAEVYEKHFQATIDKAIQEGTPVRDGSVEILHRVKIEPIRGKVDLRERIRSLRSPAATSSAIFRKIGSKVPEEKFKPMAYASDADKWSMTTIRKHDNTKPKVKDEEGCQHKPPTLTYYVGLESSHDAPTKLTKE</sequence>
<dbReference type="EMBL" id="ML978344">
    <property type="protein sequence ID" value="KAF2023508.1"/>
    <property type="molecule type" value="Genomic_DNA"/>
</dbReference>
<keyword evidence="3" id="KW-1185">Reference proteome</keyword>